<reference evidence="1" key="2">
    <citation type="submission" date="2021-01" db="UniProtKB">
        <authorList>
            <consortium name="EnsemblPlants"/>
        </authorList>
    </citation>
    <scope>IDENTIFICATION</scope>
</reference>
<protein>
    <submittedName>
        <fullName evidence="1">Uncharacterized protein</fullName>
    </submittedName>
</protein>
<keyword evidence="2" id="KW-1185">Reference proteome</keyword>
<proteinExistence type="predicted"/>
<sequence>MFKYEVVEDEEDNVVQHIPACDKKPKSELELIMQTTMSLGEIKALEGSREKQKFGGIIPYVNFANEK</sequence>
<dbReference type="AlphaFoldDB" id="A0A7N2MN37"/>
<dbReference type="Proteomes" id="UP000594261">
    <property type="component" value="Chromosome 10"/>
</dbReference>
<dbReference type="InParanoid" id="A0A7N2MN37"/>
<organism evidence="1 2">
    <name type="scientific">Quercus lobata</name>
    <name type="common">Valley oak</name>
    <dbReference type="NCBI Taxonomy" id="97700"/>
    <lineage>
        <taxon>Eukaryota</taxon>
        <taxon>Viridiplantae</taxon>
        <taxon>Streptophyta</taxon>
        <taxon>Embryophyta</taxon>
        <taxon>Tracheophyta</taxon>
        <taxon>Spermatophyta</taxon>
        <taxon>Magnoliopsida</taxon>
        <taxon>eudicotyledons</taxon>
        <taxon>Gunneridae</taxon>
        <taxon>Pentapetalae</taxon>
        <taxon>rosids</taxon>
        <taxon>fabids</taxon>
        <taxon>Fagales</taxon>
        <taxon>Fagaceae</taxon>
        <taxon>Quercus</taxon>
    </lineage>
</organism>
<evidence type="ECO:0000313" key="1">
    <source>
        <dbReference type="EnsemblPlants" id="QL10p003903:mrna"/>
    </source>
</evidence>
<evidence type="ECO:0000313" key="2">
    <source>
        <dbReference type="Proteomes" id="UP000594261"/>
    </source>
</evidence>
<reference evidence="1 2" key="1">
    <citation type="journal article" date="2016" name="G3 (Bethesda)">
        <title>First Draft Assembly and Annotation of the Genome of a California Endemic Oak Quercus lobata Nee (Fagaceae).</title>
        <authorList>
            <person name="Sork V.L."/>
            <person name="Fitz-Gibbon S.T."/>
            <person name="Puiu D."/>
            <person name="Crepeau M."/>
            <person name="Gugger P.F."/>
            <person name="Sherman R."/>
            <person name="Stevens K."/>
            <person name="Langley C.H."/>
            <person name="Pellegrini M."/>
            <person name="Salzberg S.L."/>
        </authorList>
    </citation>
    <scope>NUCLEOTIDE SEQUENCE [LARGE SCALE GENOMIC DNA]</scope>
    <source>
        <strain evidence="1 2">cv. SW786</strain>
    </source>
</reference>
<dbReference type="EnsemblPlants" id="QL10p003903:mrna">
    <property type="protein sequence ID" value="QL10p003903:mrna"/>
    <property type="gene ID" value="QL10p003903"/>
</dbReference>
<dbReference type="Gramene" id="QL10p003903:mrna">
    <property type="protein sequence ID" value="QL10p003903:mrna"/>
    <property type="gene ID" value="QL10p003903"/>
</dbReference>
<dbReference type="EMBL" id="LRBV02000010">
    <property type="status" value="NOT_ANNOTATED_CDS"/>
    <property type="molecule type" value="Genomic_DNA"/>
</dbReference>
<accession>A0A7N2MN37</accession>
<name>A0A7N2MN37_QUELO</name>